<protein>
    <recommendedName>
        <fullName evidence="9">Molybdate/tungstate import ATP-binding protein WtpC</fullName>
        <ecNumber evidence="8">7.3.2.6</ecNumber>
    </recommendedName>
</protein>
<dbReference type="GO" id="GO:0005886">
    <property type="term" value="C:plasma membrane"/>
    <property type="evidence" value="ECO:0007669"/>
    <property type="project" value="UniProtKB-SubCell"/>
</dbReference>
<evidence type="ECO:0000256" key="10">
    <source>
        <dbReference type="ARBA" id="ARBA00047936"/>
    </source>
</evidence>
<keyword evidence="14" id="KW-1185">Reference proteome</keyword>
<evidence type="ECO:0000256" key="2">
    <source>
        <dbReference type="ARBA" id="ARBA00022448"/>
    </source>
</evidence>
<dbReference type="EMBL" id="WUUS01000002">
    <property type="protein sequence ID" value="MXR40474.1"/>
    <property type="molecule type" value="Genomic_DNA"/>
</dbReference>
<dbReference type="InterPro" id="IPR003439">
    <property type="entry name" value="ABC_transporter-like_ATP-bd"/>
</dbReference>
<evidence type="ECO:0000256" key="1">
    <source>
        <dbReference type="ARBA" id="ARBA00004236"/>
    </source>
</evidence>
<dbReference type="PANTHER" id="PTHR42788:SF13">
    <property type="entry name" value="ALIPHATIC SULFONATES IMPORT ATP-BINDING PROTEIN SSUB"/>
    <property type="match status" value="1"/>
</dbReference>
<comment type="similarity">
    <text evidence="6">Belongs to the ABC transporter superfamily. Sulfate/tungstate importer (TC 3.A.1.6) family.</text>
</comment>
<dbReference type="Gene3D" id="3.40.50.300">
    <property type="entry name" value="P-loop containing nucleotide triphosphate hydrolases"/>
    <property type="match status" value="1"/>
</dbReference>
<dbReference type="GO" id="GO:0016887">
    <property type="term" value="F:ATP hydrolysis activity"/>
    <property type="evidence" value="ECO:0007669"/>
    <property type="project" value="InterPro"/>
</dbReference>
<reference evidence="13 14" key="1">
    <citation type="submission" date="2019-12" db="EMBL/GenBank/DDBJ databases">
        <title>Isolation and characterization of three novel carbon monoxide-oxidizing members of Halobacteria from salione crusts and soils.</title>
        <authorList>
            <person name="Myers M.R."/>
            <person name="King G.M."/>
        </authorList>
    </citation>
    <scope>NUCLEOTIDE SEQUENCE [LARGE SCALE GENOMIC DNA]</scope>
    <source>
        <strain evidence="13 14">WSA2</strain>
    </source>
</reference>
<dbReference type="OrthoDB" id="18368at2157"/>
<dbReference type="EC" id="7.3.2.6" evidence="8"/>
<dbReference type="SMART" id="SM00382">
    <property type="entry name" value="AAA"/>
    <property type="match status" value="1"/>
</dbReference>
<comment type="function">
    <text evidence="11">Part of the ABC transporter complex WtpABC involved in molybdate/tungstate import. Responsible for energy coupling to the transport system.</text>
</comment>
<proteinExistence type="inferred from homology"/>
<dbReference type="CDD" id="cd03293">
    <property type="entry name" value="ABC_NrtD_SsuB_transporters"/>
    <property type="match status" value="1"/>
</dbReference>
<dbReference type="SUPFAM" id="SSF52540">
    <property type="entry name" value="P-loop containing nucleoside triphosphate hydrolases"/>
    <property type="match status" value="1"/>
</dbReference>
<keyword evidence="5 13" id="KW-0067">ATP-binding</keyword>
<dbReference type="PANTHER" id="PTHR42788">
    <property type="entry name" value="TAURINE IMPORT ATP-BINDING PROTEIN-RELATED"/>
    <property type="match status" value="1"/>
</dbReference>
<evidence type="ECO:0000313" key="14">
    <source>
        <dbReference type="Proteomes" id="UP000437065"/>
    </source>
</evidence>
<evidence type="ECO:0000256" key="9">
    <source>
        <dbReference type="ARBA" id="ARBA00041133"/>
    </source>
</evidence>
<sequence length="254" mass="28030">MTDSSRRRPRVSIEGVGRQYDSPQGVVQALEGVSFGVEAGEFVCIVGQSGSGKTTLFRIIAGLEDATSGTVYLGGDPVEGPGPNLGLVFQEYHLFPWRTVAGNVGFGLEKQGVDHEEQERRVRELLELVGLDGFADSYPRDLSGGMKQRVALARALAVDPELLLMDEPFGAVDAQTKRMLQNELLDIWSETGKTILFVTHDVEEAVKLADRVVVMATDPGRVREIVEIETERPRSRSDTSFGEYYERIMKLIRA</sequence>
<evidence type="ECO:0000256" key="11">
    <source>
        <dbReference type="ARBA" id="ARBA00057369"/>
    </source>
</evidence>
<evidence type="ECO:0000256" key="7">
    <source>
        <dbReference type="ARBA" id="ARBA00038781"/>
    </source>
</evidence>
<name>A0A6B0SNK5_9EURY</name>
<evidence type="ECO:0000256" key="3">
    <source>
        <dbReference type="ARBA" id="ARBA00022505"/>
    </source>
</evidence>
<keyword evidence="2" id="KW-0813">Transport</keyword>
<gene>
    <name evidence="13" type="ORF">GRX01_03795</name>
</gene>
<dbReference type="FunFam" id="3.40.50.300:FF:000425">
    <property type="entry name" value="Probable ABC transporter, ATP-binding subunit"/>
    <property type="match status" value="1"/>
</dbReference>
<dbReference type="AlphaFoldDB" id="A0A6B0SNK5"/>
<feature type="domain" description="ABC transporter" evidence="12">
    <location>
        <begin position="11"/>
        <end position="242"/>
    </location>
</feature>
<dbReference type="InterPro" id="IPR027417">
    <property type="entry name" value="P-loop_NTPase"/>
</dbReference>
<dbReference type="InterPro" id="IPR050166">
    <property type="entry name" value="ABC_transporter_ATP-bind"/>
</dbReference>
<accession>A0A6B0SNK5</accession>
<dbReference type="InterPro" id="IPR017871">
    <property type="entry name" value="ABC_transporter-like_CS"/>
</dbReference>
<comment type="caution">
    <text evidence="13">The sequence shown here is derived from an EMBL/GenBank/DDBJ whole genome shotgun (WGS) entry which is preliminary data.</text>
</comment>
<evidence type="ECO:0000313" key="13">
    <source>
        <dbReference type="EMBL" id="MXR40474.1"/>
    </source>
</evidence>
<evidence type="ECO:0000259" key="12">
    <source>
        <dbReference type="PROSITE" id="PS50893"/>
    </source>
</evidence>
<dbReference type="PROSITE" id="PS50893">
    <property type="entry name" value="ABC_TRANSPORTER_2"/>
    <property type="match status" value="1"/>
</dbReference>
<dbReference type="GO" id="GO:1901238">
    <property type="term" value="F:ABC-type tungstate transporter activity"/>
    <property type="evidence" value="ECO:0007669"/>
    <property type="project" value="UniProtKB-EC"/>
</dbReference>
<organism evidence="13 14">
    <name type="scientific">Halobaculum saliterrae</name>
    <dbReference type="NCBI Taxonomy" id="2073113"/>
    <lineage>
        <taxon>Archaea</taxon>
        <taxon>Methanobacteriati</taxon>
        <taxon>Methanobacteriota</taxon>
        <taxon>Stenosarchaea group</taxon>
        <taxon>Halobacteria</taxon>
        <taxon>Halobacteriales</taxon>
        <taxon>Haloferacaceae</taxon>
        <taxon>Halobaculum</taxon>
    </lineage>
</organism>
<dbReference type="PROSITE" id="PS00211">
    <property type="entry name" value="ABC_TRANSPORTER_1"/>
    <property type="match status" value="1"/>
</dbReference>
<comment type="subcellular location">
    <subcellularLocation>
        <location evidence="1">Cell membrane</location>
    </subcellularLocation>
</comment>
<evidence type="ECO:0000256" key="5">
    <source>
        <dbReference type="ARBA" id="ARBA00022840"/>
    </source>
</evidence>
<comment type="catalytic activity">
    <reaction evidence="10">
        <text>tungstate(in) + ATP + H2O = tungstate(out) + ADP + phosphate + H(+)</text>
        <dbReference type="Rhea" id="RHEA:35027"/>
        <dbReference type="ChEBI" id="CHEBI:15377"/>
        <dbReference type="ChEBI" id="CHEBI:15378"/>
        <dbReference type="ChEBI" id="CHEBI:30616"/>
        <dbReference type="ChEBI" id="CHEBI:43474"/>
        <dbReference type="ChEBI" id="CHEBI:46502"/>
        <dbReference type="ChEBI" id="CHEBI:456216"/>
        <dbReference type="EC" id="7.3.2.6"/>
    </reaction>
</comment>
<dbReference type="InterPro" id="IPR003593">
    <property type="entry name" value="AAA+_ATPase"/>
</dbReference>
<dbReference type="Pfam" id="PF00005">
    <property type="entry name" value="ABC_tran"/>
    <property type="match status" value="1"/>
</dbReference>
<dbReference type="Proteomes" id="UP000437065">
    <property type="component" value="Unassembled WGS sequence"/>
</dbReference>
<keyword evidence="3" id="KW-0500">Molybdenum</keyword>
<keyword evidence="4" id="KW-0547">Nucleotide-binding</keyword>
<evidence type="ECO:0000256" key="4">
    <source>
        <dbReference type="ARBA" id="ARBA00022741"/>
    </source>
</evidence>
<evidence type="ECO:0000256" key="6">
    <source>
        <dbReference type="ARBA" id="ARBA00038307"/>
    </source>
</evidence>
<dbReference type="GO" id="GO:0005524">
    <property type="term" value="F:ATP binding"/>
    <property type="evidence" value="ECO:0007669"/>
    <property type="project" value="UniProtKB-KW"/>
</dbReference>
<evidence type="ECO:0000256" key="8">
    <source>
        <dbReference type="ARBA" id="ARBA00039025"/>
    </source>
</evidence>
<comment type="subunit">
    <text evidence="7">The complex is composed of two ATP-binding proteins (WtpC), two transmembrane proteins (WtpB) and a solute-binding protein (WtpA).</text>
</comment>